<reference evidence="1 2" key="1">
    <citation type="submission" date="2018-11" db="EMBL/GenBank/DDBJ databases">
        <title>The draft genome sequence of Amphritea balenae JAMM 1525T.</title>
        <authorList>
            <person name="Fang Z."/>
            <person name="Zhang Y."/>
            <person name="Han X."/>
        </authorList>
    </citation>
    <scope>NUCLEOTIDE SEQUENCE [LARGE SCALE GENOMIC DNA]</scope>
    <source>
        <strain evidence="1 2">JAMM 1525</strain>
    </source>
</reference>
<proteinExistence type="predicted"/>
<dbReference type="InterPro" id="IPR018652">
    <property type="entry name" value="DUF2082_NA-bd_Znr"/>
</dbReference>
<name>A0A3P1SMA7_9GAMM</name>
<dbReference type="Pfam" id="PF09855">
    <property type="entry name" value="Zn_ribbon_13"/>
    <property type="match status" value="1"/>
</dbReference>
<protein>
    <submittedName>
        <fullName evidence="1">Uncharacterized protein</fullName>
    </submittedName>
</protein>
<dbReference type="EMBL" id="RQXV01000008">
    <property type="protein sequence ID" value="RRC98247.1"/>
    <property type="molecule type" value="Genomic_DNA"/>
</dbReference>
<accession>A0A3P1SMA7</accession>
<dbReference type="RefSeq" id="WP_124926827.1">
    <property type="nucleotide sequence ID" value="NZ_BMOH01000007.1"/>
</dbReference>
<comment type="caution">
    <text evidence="1">The sequence shown here is derived from an EMBL/GenBank/DDBJ whole genome shotgun (WGS) entry which is preliminary data.</text>
</comment>
<gene>
    <name evidence="1" type="ORF">EHS89_14240</name>
</gene>
<evidence type="ECO:0000313" key="1">
    <source>
        <dbReference type="EMBL" id="RRC98247.1"/>
    </source>
</evidence>
<dbReference type="OrthoDB" id="6293663at2"/>
<organism evidence="1 2">
    <name type="scientific">Amphritea balenae</name>
    <dbReference type="NCBI Taxonomy" id="452629"/>
    <lineage>
        <taxon>Bacteria</taxon>
        <taxon>Pseudomonadati</taxon>
        <taxon>Pseudomonadota</taxon>
        <taxon>Gammaproteobacteria</taxon>
        <taxon>Oceanospirillales</taxon>
        <taxon>Oceanospirillaceae</taxon>
        <taxon>Amphritea</taxon>
    </lineage>
</organism>
<sequence length="118" mass="13404">MNYDWRCQACDSTVKAGNDKCTTCTCPASCNSREIQKFKEAYLNSESYRTQSEYRCFKCDHHIYERGGFRASGDGISEIFDVATEGFVYIACKKCGYTEIYKKDLSSLSMIADFLIGD</sequence>
<evidence type="ECO:0000313" key="2">
    <source>
        <dbReference type="Proteomes" id="UP000267535"/>
    </source>
</evidence>
<keyword evidence="2" id="KW-1185">Reference proteome</keyword>
<dbReference type="AlphaFoldDB" id="A0A3P1SMA7"/>
<dbReference type="Proteomes" id="UP000267535">
    <property type="component" value="Unassembled WGS sequence"/>
</dbReference>